<sequence length="264" mass="29070">MFVQVIPTIHAMLPDIGIGIANRNEWIAYYPGKKINIGASPGRKIDPQEPLADCIRHNKAIKEEVPEHFFGVSFTGLAYPIVEDGSVIGAIAIQMQEQNERELRKISDQIFQSLSQANQRVTTIHNKAEGLAAVSQTLLAQSNQAVEAMNNTDEVIQFIKNIANKTNILGINASIEAAHAGEKGRGFNIVAKEIRKLSQDTLASTEKISNTLLQMQESIDEIKTVVEQVVSVGTHQAMSTEEVASFMNEIEEMSKKLNQYAAKL</sequence>
<dbReference type="GO" id="GO:0004888">
    <property type="term" value="F:transmembrane signaling receptor activity"/>
    <property type="evidence" value="ECO:0007669"/>
    <property type="project" value="InterPro"/>
</dbReference>
<evidence type="ECO:0000313" key="6">
    <source>
        <dbReference type="Proteomes" id="UP000593626"/>
    </source>
</evidence>
<evidence type="ECO:0000256" key="3">
    <source>
        <dbReference type="PROSITE-ProRule" id="PRU00284"/>
    </source>
</evidence>
<dbReference type="KEGG" id="mcui:G8O30_13260"/>
<protein>
    <submittedName>
        <fullName evidence="5">Methyl-accepting chemotaxis protein</fullName>
    </submittedName>
</protein>
<dbReference type="InterPro" id="IPR004089">
    <property type="entry name" value="MCPsignal_dom"/>
</dbReference>
<dbReference type="AlphaFoldDB" id="A0A7S8CEJ4"/>
<dbReference type="PANTHER" id="PTHR32089:SF112">
    <property type="entry name" value="LYSOZYME-LIKE PROTEIN-RELATED"/>
    <property type="match status" value="1"/>
</dbReference>
<dbReference type="Pfam" id="PF00015">
    <property type="entry name" value="MCPsignal"/>
    <property type="match status" value="1"/>
</dbReference>
<feature type="domain" description="Methyl-accepting transducer" evidence="4">
    <location>
        <begin position="102"/>
        <end position="264"/>
    </location>
</feature>
<dbReference type="PANTHER" id="PTHR32089">
    <property type="entry name" value="METHYL-ACCEPTING CHEMOTAXIS PROTEIN MCPB"/>
    <property type="match status" value="1"/>
</dbReference>
<name>A0A7S8CEJ4_9BACI</name>
<dbReference type="InterPro" id="IPR004090">
    <property type="entry name" value="Chemotax_Me-accpt_rcpt"/>
</dbReference>
<gene>
    <name evidence="5" type="ORF">G8O30_13260</name>
</gene>
<proteinExistence type="inferred from homology"/>
<comment type="similarity">
    <text evidence="2">Belongs to the methyl-accepting chemotaxis (MCP) protein family.</text>
</comment>
<evidence type="ECO:0000256" key="1">
    <source>
        <dbReference type="ARBA" id="ARBA00023224"/>
    </source>
</evidence>
<accession>A0A7S8CEJ4</accession>
<dbReference type="Gene3D" id="1.10.287.950">
    <property type="entry name" value="Methyl-accepting chemotaxis protein"/>
    <property type="match status" value="1"/>
</dbReference>
<evidence type="ECO:0000313" key="5">
    <source>
        <dbReference type="EMBL" id="QPC48464.1"/>
    </source>
</evidence>
<dbReference type="GO" id="GO:0007165">
    <property type="term" value="P:signal transduction"/>
    <property type="evidence" value="ECO:0007669"/>
    <property type="project" value="UniProtKB-KW"/>
</dbReference>
<evidence type="ECO:0000259" key="4">
    <source>
        <dbReference type="PROSITE" id="PS50111"/>
    </source>
</evidence>
<dbReference type="PROSITE" id="PS50111">
    <property type="entry name" value="CHEMOTAXIS_TRANSDUC_2"/>
    <property type="match status" value="1"/>
</dbReference>
<keyword evidence="6" id="KW-1185">Reference proteome</keyword>
<reference evidence="5 6" key="1">
    <citation type="submission" date="2019-07" db="EMBL/GenBank/DDBJ databases">
        <title>Genome sequence of 2 isolates from Red Sea Mangroves.</title>
        <authorList>
            <person name="Sefrji F."/>
            <person name="Michoud G."/>
            <person name="Merlino G."/>
            <person name="Daffonchio D."/>
        </authorList>
    </citation>
    <scope>NUCLEOTIDE SEQUENCE [LARGE SCALE GENOMIC DNA]</scope>
    <source>
        <strain evidence="5 6">R1DC41</strain>
    </source>
</reference>
<dbReference type="GO" id="GO:0006935">
    <property type="term" value="P:chemotaxis"/>
    <property type="evidence" value="ECO:0007669"/>
    <property type="project" value="InterPro"/>
</dbReference>
<keyword evidence="1 3" id="KW-0807">Transducer</keyword>
<dbReference type="Proteomes" id="UP000593626">
    <property type="component" value="Chromosome"/>
</dbReference>
<evidence type="ECO:0000256" key="2">
    <source>
        <dbReference type="ARBA" id="ARBA00029447"/>
    </source>
</evidence>
<dbReference type="GO" id="GO:0016020">
    <property type="term" value="C:membrane"/>
    <property type="evidence" value="ECO:0007669"/>
    <property type="project" value="InterPro"/>
</dbReference>
<dbReference type="SUPFAM" id="SSF58104">
    <property type="entry name" value="Methyl-accepting chemotaxis protein (MCP) signaling domain"/>
    <property type="match status" value="1"/>
</dbReference>
<dbReference type="EMBL" id="CP049742">
    <property type="protein sequence ID" value="QPC48464.1"/>
    <property type="molecule type" value="Genomic_DNA"/>
</dbReference>
<dbReference type="PRINTS" id="PR00260">
    <property type="entry name" value="CHEMTRNSDUCR"/>
</dbReference>
<dbReference type="SMART" id="SM00283">
    <property type="entry name" value="MA"/>
    <property type="match status" value="1"/>
</dbReference>
<organism evidence="5 6">
    <name type="scientific">Mangrovibacillus cuniculi</name>
    <dbReference type="NCBI Taxonomy" id="2593652"/>
    <lineage>
        <taxon>Bacteria</taxon>
        <taxon>Bacillati</taxon>
        <taxon>Bacillota</taxon>
        <taxon>Bacilli</taxon>
        <taxon>Bacillales</taxon>
        <taxon>Bacillaceae</taxon>
        <taxon>Mangrovibacillus</taxon>
    </lineage>
</organism>